<feature type="domain" description="Type I restriction modification DNA specificity" evidence="4">
    <location>
        <begin position="3"/>
        <end position="81"/>
    </location>
</feature>
<feature type="domain" description="Type I restriction modification DNA specificity" evidence="4">
    <location>
        <begin position="114"/>
        <end position="282"/>
    </location>
</feature>
<evidence type="ECO:0000259" key="4">
    <source>
        <dbReference type="Pfam" id="PF01420"/>
    </source>
</evidence>
<dbReference type="GO" id="GO:0003677">
    <property type="term" value="F:DNA binding"/>
    <property type="evidence" value="ECO:0007669"/>
    <property type="project" value="UniProtKB-KW"/>
</dbReference>
<evidence type="ECO:0000256" key="2">
    <source>
        <dbReference type="ARBA" id="ARBA00022747"/>
    </source>
</evidence>
<evidence type="ECO:0000256" key="3">
    <source>
        <dbReference type="ARBA" id="ARBA00023125"/>
    </source>
</evidence>
<keyword evidence="3" id="KW-0238">DNA-binding</keyword>
<evidence type="ECO:0000313" key="6">
    <source>
        <dbReference type="Proteomes" id="UP000031599"/>
    </source>
</evidence>
<dbReference type="AlphaFoldDB" id="A0A0C1Z5P8"/>
<dbReference type="EMBL" id="JMCC02000113">
    <property type="protein sequence ID" value="KIG12934.1"/>
    <property type="molecule type" value="Genomic_DNA"/>
</dbReference>
<dbReference type="InterPro" id="IPR052021">
    <property type="entry name" value="Type-I_RS_S_subunit"/>
</dbReference>
<comment type="caution">
    <text evidence="5">The sequence shown here is derived from an EMBL/GenBank/DDBJ whole genome shotgun (WGS) entry which is preliminary data.</text>
</comment>
<keyword evidence="2" id="KW-0680">Restriction system</keyword>
<dbReference type="Proteomes" id="UP000031599">
    <property type="component" value="Unassembled WGS sequence"/>
</dbReference>
<dbReference type="PANTHER" id="PTHR30408">
    <property type="entry name" value="TYPE-1 RESTRICTION ENZYME ECOKI SPECIFICITY PROTEIN"/>
    <property type="match status" value="1"/>
</dbReference>
<dbReference type="InterPro" id="IPR044946">
    <property type="entry name" value="Restrct_endonuc_typeI_TRD_sf"/>
</dbReference>
<organism evidence="5 6">
    <name type="scientific">Enhygromyxa salina</name>
    <dbReference type="NCBI Taxonomy" id="215803"/>
    <lineage>
        <taxon>Bacteria</taxon>
        <taxon>Pseudomonadati</taxon>
        <taxon>Myxococcota</taxon>
        <taxon>Polyangia</taxon>
        <taxon>Nannocystales</taxon>
        <taxon>Nannocystaceae</taxon>
        <taxon>Enhygromyxa</taxon>
    </lineage>
</organism>
<dbReference type="GO" id="GO:0009307">
    <property type="term" value="P:DNA restriction-modification system"/>
    <property type="evidence" value="ECO:0007669"/>
    <property type="project" value="UniProtKB-KW"/>
</dbReference>
<dbReference type="InterPro" id="IPR000055">
    <property type="entry name" value="Restrct_endonuc_typeI_TRD"/>
</dbReference>
<dbReference type="CDD" id="cd17253">
    <property type="entry name" value="RMtype1_S_Eco933I-TRD2-CR2_like"/>
    <property type="match status" value="1"/>
</dbReference>
<name>A0A0C1Z5P8_9BACT</name>
<dbReference type="Gene3D" id="3.90.220.20">
    <property type="entry name" value="DNA methylase specificity domains"/>
    <property type="match status" value="2"/>
</dbReference>
<dbReference type="PANTHER" id="PTHR30408:SF12">
    <property type="entry name" value="TYPE I RESTRICTION ENZYME MJAVIII SPECIFICITY SUBUNIT"/>
    <property type="match status" value="1"/>
</dbReference>
<proteinExistence type="inferred from homology"/>
<evidence type="ECO:0000256" key="1">
    <source>
        <dbReference type="ARBA" id="ARBA00010923"/>
    </source>
</evidence>
<dbReference type="SUPFAM" id="SSF116734">
    <property type="entry name" value="DNA methylase specificity domain"/>
    <property type="match status" value="2"/>
</dbReference>
<evidence type="ECO:0000313" key="5">
    <source>
        <dbReference type="EMBL" id="KIG12934.1"/>
    </source>
</evidence>
<reference evidence="5 6" key="1">
    <citation type="submission" date="2014-12" db="EMBL/GenBank/DDBJ databases">
        <title>Genome assembly of Enhygromyxa salina DSM 15201.</title>
        <authorList>
            <person name="Sharma G."/>
            <person name="Subramanian S."/>
        </authorList>
    </citation>
    <scope>NUCLEOTIDE SEQUENCE [LARGE SCALE GENOMIC DNA]</scope>
    <source>
        <strain evidence="5 6">DSM 15201</strain>
    </source>
</reference>
<comment type="similarity">
    <text evidence="1">Belongs to the type-I restriction system S methylase family.</text>
</comment>
<dbReference type="Pfam" id="PF01420">
    <property type="entry name" value="Methylase_S"/>
    <property type="match status" value="2"/>
</dbReference>
<accession>A0A0C1Z5P8</accession>
<protein>
    <submittedName>
        <fullName evidence="5">Type I restriction-modification system, specificity subunit S</fullName>
    </submittedName>
</protein>
<sequence>MDNNIMALTPLRVVSEFLYYWSTSFDMATLVQPGALPSVNQQGVGQAALLLPPIGEQRKIAAILSSVDEAIEKTQGVIDQVQVVKKGLMQELLTRGLPGRHKKFKQTEIGEIPASWEVVELQDVATVRTGIAKNKKNAGDQSLPYLRVANVQDGYVDLRELKTIRVNTESVSRYELRAGDVLFTEGGDADKLGRGAVWDGSVSPCLHQNHVFAVATHADRLCPWFLSYYGSSERGKKYFLDSAKQTTNLASINSTQLKELRIPLPSVDEQRAVIARISLVQARIANDIAALDQLTTVKQALMSVLLTGELRVNPTP</sequence>
<gene>
    <name evidence="5" type="ORF">DB30_00890</name>
</gene>